<feature type="compositionally biased region" description="Basic and acidic residues" evidence="1">
    <location>
        <begin position="1"/>
        <end position="10"/>
    </location>
</feature>
<sequence length="568" mass="64826">MLKLVKEPEKTGLAIEQNEEELLEEGEIREDEVVEGSPESDEDAFGDDDFFDDDAVLGFNESGDENERFHSRSVHTGGRSFKAGIPTLGKDIIEIDHLDRLEERTKMLGTEQKLSVISRLALLDGACPLGQFLLAASQKEGQKNNSFGIIQILPEKIISLKLNEPYVRNSVLQQNPQKDATHFVGSTCFGSLVAAIVTVDQQTSDVKNVAECGCDWSVHMHFRFEQVVVTHELDDAKRKLFADKRQTLSTLEAYRLQMLHEREIIYSKAALFCSFLKTWALKPYNDSMEAYILLSIQDGERFVTESDGEADQKLQLEKLEGLRESLRLYKEQKELIDAANANISTGLKAIKAEDVTEFFEELCKLPIFGKSIKQMYETQQKTREDNQREYSEEMAGIGFMPKPSRNGMPGNRVEQYLNELEQHSLINSYAKKQREIELLQQQQRIEQQNRQYYEFDDFSSHNHSSNANAWHCKGKSSVKTVDKSRAAKSSRDFNSNAAQIASGSAGFRQQPQLPDFDSFCRNLPFVGSVYSRVRPYPAQLQQQQSEPFSSFDLNKSRYNNNNNKRERQ</sequence>
<dbReference type="Proteomes" id="UP000050741">
    <property type="component" value="Unassembled WGS sequence"/>
</dbReference>
<reference evidence="3" key="3">
    <citation type="submission" date="2016-06" db="UniProtKB">
        <authorList>
            <consortium name="WormBaseParasite"/>
        </authorList>
    </citation>
    <scope>IDENTIFICATION</scope>
</reference>
<dbReference type="PANTHER" id="PTHR32046">
    <property type="entry name" value="G DOMAIN-CONTAINING PROTEIN"/>
    <property type="match status" value="1"/>
</dbReference>
<feature type="compositionally biased region" description="Polar residues" evidence="1">
    <location>
        <begin position="539"/>
        <end position="558"/>
    </location>
</feature>
<reference evidence="2" key="1">
    <citation type="submission" date="2013-12" db="EMBL/GenBank/DDBJ databases">
        <authorList>
            <person name="Aslett M."/>
        </authorList>
    </citation>
    <scope>NUCLEOTIDE SEQUENCE [LARGE SCALE GENOMIC DNA]</scope>
    <source>
        <strain evidence="2">Lindley</strain>
    </source>
</reference>
<name>A0A183C7W2_GLOPA</name>
<evidence type="ECO:0000313" key="2">
    <source>
        <dbReference type="Proteomes" id="UP000050741"/>
    </source>
</evidence>
<keyword evidence="2" id="KW-1185">Reference proteome</keyword>
<evidence type="ECO:0000256" key="1">
    <source>
        <dbReference type="SAM" id="MobiDB-lite"/>
    </source>
</evidence>
<proteinExistence type="predicted"/>
<evidence type="ECO:0000313" key="3">
    <source>
        <dbReference type="WBParaSite" id="GPLIN_000895800"/>
    </source>
</evidence>
<dbReference type="PANTHER" id="PTHR32046:SF11">
    <property type="entry name" value="IMMUNE-ASSOCIATED NUCLEOTIDE-BINDING PROTEIN 10-LIKE"/>
    <property type="match status" value="1"/>
</dbReference>
<accession>A0A183C7W2</accession>
<feature type="compositionally biased region" description="Acidic residues" evidence="1">
    <location>
        <begin position="17"/>
        <end position="47"/>
    </location>
</feature>
<dbReference type="WBParaSite" id="GPLIN_000895800">
    <property type="protein sequence ID" value="GPLIN_000895800"/>
    <property type="gene ID" value="GPLIN_000895800"/>
</dbReference>
<dbReference type="AlphaFoldDB" id="A0A183C7W2"/>
<feature type="region of interest" description="Disordered" evidence="1">
    <location>
        <begin position="1"/>
        <end position="47"/>
    </location>
</feature>
<feature type="region of interest" description="Disordered" evidence="1">
    <location>
        <begin position="537"/>
        <end position="568"/>
    </location>
</feature>
<protein>
    <submittedName>
        <fullName evidence="3">Uncharacterized protein</fullName>
    </submittedName>
</protein>
<reference evidence="2" key="2">
    <citation type="submission" date="2014-05" db="EMBL/GenBank/DDBJ databases">
        <title>The genome and life-stage specific transcriptomes of Globodera pallida elucidate key aspects of plant parasitism by a cyst nematode.</title>
        <authorList>
            <person name="Cotton J.A."/>
            <person name="Lilley C.J."/>
            <person name="Jones L.M."/>
            <person name="Kikuchi T."/>
            <person name="Reid A.J."/>
            <person name="Thorpe P."/>
            <person name="Tsai I.J."/>
            <person name="Beasley H."/>
            <person name="Blok V."/>
            <person name="Cock P.J.A."/>
            <person name="Van den Akker S.E."/>
            <person name="Holroyd N."/>
            <person name="Hunt M."/>
            <person name="Mantelin S."/>
            <person name="Naghra H."/>
            <person name="Pain A."/>
            <person name="Palomares-Rius J.E."/>
            <person name="Zarowiecki M."/>
            <person name="Berriman M."/>
            <person name="Jones J.T."/>
            <person name="Urwin P.E."/>
        </authorList>
    </citation>
    <scope>NUCLEOTIDE SEQUENCE [LARGE SCALE GENOMIC DNA]</scope>
    <source>
        <strain evidence="2">Lindley</strain>
    </source>
</reference>
<organism evidence="2 3">
    <name type="scientific">Globodera pallida</name>
    <name type="common">Potato cyst nematode worm</name>
    <name type="synonym">Heterodera pallida</name>
    <dbReference type="NCBI Taxonomy" id="36090"/>
    <lineage>
        <taxon>Eukaryota</taxon>
        <taxon>Metazoa</taxon>
        <taxon>Ecdysozoa</taxon>
        <taxon>Nematoda</taxon>
        <taxon>Chromadorea</taxon>
        <taxon>Rhabditida</taxon>
        <taxon>Tylenchina</taxon>
        <taxon>Tylenchomorpha</taxon>
        <taxon>Tylenchoidea</taxon>
        <taxon>Heteroderidae</taxon>
        <taxon>Heteroderinae</taxon>
        <taxon>Globodera</taxon>
    </lineage>
</organism>